<keyword evidence="1" id="KW-1133">Transmembrane helix</keyword>
<evidence type="ECO:0000313" key="2">
    <source>
        <dbReference type="EMBL" id="MVM93099.1"/>
    </source>
</evidence>
<name>A0A6I4HTJ6_ACIBA</name>
<accession>A0A6I4HTJ6</accession>
<sequence length="91" mass="9426">MSSLATLFSSLQKGFLKNVLTGAGITLGTSATLLIVLNTAVTTFKNSLGAISATVLNLAGLAGFDYAFSIILGAIVTKYVQNSSKLTLRKI</sequence>
<gene>
    <name evidence="2" type="ORF">GNY86_16320</name>
</gene>
<feature type="transmembrane region" description="Helical" evidence="1">
    <location>
        <begin position="20"/>
        <end position="41"/>
    </location>
</feature>
<proteinExistence type="predicted"/>
<dbReference type="RefSeq" id="WP_004909684.1">
    <property type="nucleotide sequence ID" value="NZ_JABLUZ010000001.1"/>
</dbReference>
<organism evidence="2 3">
    <name type="scientific">Acinetobacter baumannii</name>
    <dbReference type="NCBI Taxonomy" id="470"/>
    <lineage>
        <taxon>Bacteria</taxon>
        <taxon>Pseudomonadati</taxon>
        <taxon>Pseudomonadota</taxon>
        <taxon>Gammaproteobacteria</taxon>
        <taxon>Moraxellales</taxon>
        <taxon>Moraxellaceae</taxon>
        <taxon>Acinetobacter</taxon>
        <taxon>Acinetobacter calcoaceticus/baumannii complex</taxon>
    </lineage>
</organism>
<reference evidence="2 3" key="1">
    <citation type="submission" date="2019-11" db="EMBL/GenBank/DDBJ databases">
        <title>Multidrug-resistant Acinetobacter baumannii moving toward extensively drug-resistant over fifteen years in South of Brazil.</title>
        <authorList>
            <person name="Fedrigo N.H."/>
            <person name="Cerdeira L."/>
            <person name="Fuga B."/>
            <person name="Marini P.V.B."/>
            <person name="Shinohara D.R."/>
            <person name="Carrara-Marroni F.E."/>
            <person name="Lincopan N."/>
            <person name="Tognim M.C.B."/>
        </authorList>
    </citation>
    <scope>NUCLEOTIDE SEQUENCE [LARGE SCALE GENOMIC DNA]</scope>
    <source>
        <strain evidence="2 3">Ac576</strain>
    </source>
</reference>
<evidence type="ECO:0000256" key="1">
    <source>
        <dbReference type="SAM" id="Phobius"/>
    </source>
</evidence>
<feature type="transmembrane region" description="Helical" evidence="1">
    <location>
        <begin position="61"/>
        <end position="80"/>
    </location>
</feature>
<dbReference type="Pfam" id="PF10734">
    <property type="entry name" value="DUF2523"/>
    <property type="match status" value="1"/>
</dbReference>
<evidence type="ECO:0000313" key="3">
    <source>
        <dbReference type="Proteomes" id="UP000439424"/>
    </source>
</evidence>
<dbReference type="InterPro" id="IPR019670">
    <property type="entry name" value="DUF2523"/>
</dbReference>
<keyword evidence="1" id="KW-0472">Membrane</keyword>
<keyword evidence="1" id="KW-0812">Transmembrane</keyword>
<comment type="caution">
    <text evidence="2">The sequence shown here is derived from an EMBL/GenBank/DDBJ whole genome shotgun (WGS) entry which is preliminary data.</text>
</comment>
<dbReference type="AlphaFoldDB" id="A0A6I4HTJ6"/>
<protein>
    <submittedName>
        <fullName evidence="2">DUF2523 domain-containing protein</fullName>
    </submittedName>
</protein>
<dbReference type="EMBL" id="WPIP01000160">
    <property type="protein sequence ID" value="MVM93099.1"/>
    <property type="molecule type" value="Genomic_DNA"/>
</dbReference>
<dbReference type="Proteomes" id="UP000439424">
    <property type="component" value="Unassembled WGS sequence"/>
</dbReference>